<keyword evidence="3" id="KW-0964">Secreted</keyword>
<dbReference type="Pfam" id="PF20147">
    <property type="entry name" value="Crinkler"/>
    <property type="match status" value="1"/>
</dbReference>
<dbReference type="InterPro" id="IPR045379">
    <property type="entry name" value="Crinkler_N"/>
</dbReference>
<dbReference type="GO" id="GO:0005576">
    <property type="term" value="C:extracellular region"/>
    <property type="evidence" value="ECO:0007669"/>
    <property type="project" value="UniProtKB-SubCell"/>
</dbReference>
<reference evidence="6" key="1">
    <citation type="submission" date="2023-08" db="EMBL/GenBank/DDBJ databases">
        <title>Reference Genome Resource for the Citrus Pathogen Phytophthora citrophthora.</title>
        <authorList>
            <person name="Moller H."/>
            <person name="Coetzee B."/>
            <person name="Rose L.J."/>
            <person name="Van Niekerk J.M."/>
        </authorList>
    </citation>
    <scope>NUCLEOTIDE SEQUENCE</scope>
    <source>
        <strain evidence="6">STE-U-9442</strain>
    </source>
</reference>
<feature type="domain" description="Crinkler effector protein N-terminal" evidence="5">
    <location>
        <begin position="2"/>
        <end position="64"/>
    </location>
</feature>
<gene>
    <name evidence="6" type="ORF">P3T76_006566</name>
</gene>
<accession>A0AAD9GPL3</accession>
<protein>
    <recommendedName>
        <fullName evidence="5">Crinkler effector protein N-terminal domain-containing protein</fullName>
    </recommendedName>
</protein>
<organism evidence="6 7">
    <name type="scientific">Phytophthora citrophthora</name>
    <dbReference type="NCBI Taxonomy" id="4793"/>
    <lineage>
        <taxon>Eukaryota</taxon>
        <taxon>Sar</taxon>
        <taxon>Stramenopiles</taxon>
        <taxon>Oomycota</taxon>
        <taxon>Peronosporomycetes</taxon>
        <taxon>Peronosporales</taxon>
        <taxon>Peronosporaceae</taxon>
        <taxon>Phytophthora</taxon>
    </lineage>
</organism>
<feature type="signal peptide" evidence="4">
    <location>
        <begin position="1"/>
        <end position="17"/>
    </location>
</feature>
<proteinExistence type="predicted"/>
<evidence type="ECO:0000313" key="7">
    <source>
        <dbReference type="Proteomes" id="UP001259832"/>
    </source>
</evidence>
<evidence type="ECO:0000259" key="5">
    <source>
        <dbReference type="Pfam" id="PF20147"/>
    </source>
</evidence>
<sequence>MVTVFGAIVSVAGSVLSVKIDEDASVAELKNVIKKENPNTFQFDAMDLQLYLTNKGDMWLTEPHVKE</sequence>
<dbReference type="GO" id="GO:0043657">
    <property type="term" value="C:host cell"/>
    <property type="evidence" value="ECO:0007669"/>
    <property type="project" value="UniProtKB-SubCell"/>
</dbReference>
<comment type="caution">
    <text evidence="6">The sequence shown here is derived from an EMBL/GenBank/DDBJ whole genome shotgun (WGS) entry which is preliminary data.</text>
</comment>
<evidence type="ECO:0000256" key="2">
    <source>
        <dbReference type="ARBA" id="ARBA00004613"/>
    </source>
</evidence>
<feature type="chain" id="PRO_5042232128" description="Crinkler effector protein N-terminal domain-containing protein" evidence="4">
    <location>
        <begin position="18"/>
        <end position="67"/>
    </location>
</feature>
<evidence type="ECO:0000256" key="4">
    <source>
        <dbReference type="SAM" id="SignalP"/>
    </source>
</evidence>
<dbReference type="AlphaFoldDB" id="A0AAD9GPL3"/>
<evidence type="ECO:0000256" key="3">
    <source>
        <dbReference type="ARBA" id="ARBA00022525"/>
    </source>
</evidence>
<keyword evidence="4" id="KW-0732">Signal</keyword>
<evidence type="ECO:0000256" key="1">
    <source>
        <dbReference type="ARBA" id="ARBA00004340"/>
    </source>
</evidence>
<comment type="subcellular location">
    <subcellularLocation>
        <location evidence="1">Host cell</location>
    </subcellularLocation>
    <subcellularLocation>
        <location evidence="2">Secreted</location>
    </subcellularLocation>
</comment>
<keyword evidence="7" id="KW-1185">Reference proteome</keyword>
<name>A0AAD9GPL3_9STRA</name>
<dbReference type="Proteomes" id="UP001259832">
    <property type="component" value="Unassembled WGS sequence"/>
</dbReference>
<dbReference type="EMBL" id="JASMQC010000010">
    <property type="protein sequence ID" value="KAK1942244.1"/>
    <property type="molecule type" value="Genomic_DNA"/>
</dbReference>
<evidence type="ECO:0000313" key="6">
    <source>
        <dbReference type="EMBL" id="KAK1942244.1"/>
    </source>
</evidence>